<organism evidence="1 2">
    <name type="scientific">Clunio marinus</name>
    <dbReference type="NCBI Taxonomy" id="568069"/>
    <lineage>
        <taxon>Eukaryota</taxon>
        <taxon>Metazoa</taxon>
        <taxon>Ecdysozoa</taxon>
        <taxon>Arthropoda</taxon>
        <taxon>Hexapoda</taxon>
        <taxon>Insecta</taxon>
        <taxon>Pterygota</taxon>
        <taxon>Neoptera</taxon>
        <taxon>Endopterygota</taxon>
        <taxon>Diptera</taxon>
        <taxon>Nematocera</taxon>
        <taxon>Chironomoidea</taxon>
        <taxon>Chironomidae</taxon>
        <taxon>Clunio</taxon>
    </lineage>
</organism>
<dbReference type="EMBL" id="CVRI01000004">
    <property type="protein sequence ID" value="CRK87278.1"/>
    <property type="molecule type" value="Genomic_DNA"/>
</dbReference>
<name>A0A1J1HLF1_9DIPT</name>
<proteinExistence type="predicted"/>
<dbReference type="Proteomes" id="UP000183832">
    <property type="component" value="Unassembled WGS sequence"/>
</dbReference>
<dbReference type="AlphaFoldDB" id="A0A1J1HLF1"/>
<accession>A0A1J1HLF1</accession>
<gene>
    <name evidence="1" type="ORF">CLUMA_CG001080</name>
</gene>
<evidence type="ECO:0000313" key="2">
    <source>
        <dbReference type="Proteomes" id="UP000183832"/>
    </source>
</evidence>
<reference evidence="1 2" key="1">
    <citation type="submission" date="2015-04" db="EMBL/GenBank/DDBJ databases">
        <authorList>
            <person name="Syromyatnikov M.Y."/>
            <person name="Popov V.N."/>
        </authorList>
    </citation>
    <scope>NUCLEOTIDE SEQUENCE [LARGE SCALE GENOMIC DNA]</scope>
</reference>
<keyword evidence="2" id="KW-1185">Reference proteome</keyword>
<protein>
    <submittedName>
        <fullName evidence="1">CLUMA_CG001080, isoform A</fullName>
    </submittedName>
</protein>
<sequence length="84" mass="9761">MRHSFGKIVIYARNIELLSLLYEEHHSTSIDLKGKSGKTIKLCNICFATNRSGRMKQLTTYRGSAYLLRVHFERRKPDHGQIII</sequence>
<evidence type="ECO:0000313" key="1">
    <source>
        <dbReference type="EMBL" id="CRK87278.1"/>
    </source>
</evidence>